<dbReference type="InterPro" id="IPR029044">
    <property type="entry name" value="Nucleotide-diphossugar_trans"/>
</dbReference>
<reference evidence="3" key="1">
    <citation type="submission" date="2018-11" db="EMBL/GenBank/DDBJ databases">
        <title>Chitinophaga lutea sp.nov., isolate from arsenic contaminated soil.</title>
        <authorList>
            <person name="Zong Y."/>
        </authorList>
    </citation>
    <scope>NUCLEOTIDE SEQUENCE [LARGE SCALE GENOMIC DNA]</scope>
    <source>
        <strain evidence="3">YLT18</strain>
    </source>
</reference>
<sequence>MQPTLLILAAGMASRYGSLKQIQQFGPSGETIIDYSIYDAIRAGFGKIVFIIRENFAEEFKEIFEPKLKGKVETAYVFQNMDAFTDGFEIPADRTKPWGTAHAVLCAKGAINEPFAVINADDFYGRDAFEKMAAFLKNECADDKYSVVGYELGKTVSDYGFVSRGVCQVSDNGNLAGITERTKITVEDGKIAYEEGDKKVELGPKTPVSMNFWGFAPSVFPISEKLFSQFLEQNISNPKSEFFIPIVVDQFIAAGLGSVKVIPTSSQWFGVTYKEDAPGVQESLSALVSKGEYPDNLWK</sequence>
<protein>
    <submittedName>
        <fullName evidence="2">Nucleotidyltransferase</fullName>
    </submittedName>
</protein>
<keyword evidence="3" id="KW-1185">Reference proteome</keyword>
<dbReference type="InterPro" id="IPR005835">
    <property type="entry name" value="NTP_transferase_dom"/>
</dbReference>
<evidence type="ECO:0000259" key="1">
    <source>
        <dbReference type="Pfam" id="PF00483"/>
    </source>
</evidence>
<evidence type="ECO:0000313" key="3">
    <source>
        <dbReference type="Proteomes" id="UP000279089"/>
    </source>
</evidence>
<dbReference type="GO" id="GO:0016740">
    <property type="term" value="F:transferase activity"/>
    <property type="evidence" value="ECO:0007669"/>
    <property type="project" value="UniProtKB-KW"/>
</dbReference>
<organism evidence="2 3">
    <name type="scientific">Chitinophaga barathri</name>
    <dbReference type="NCBI Taxonomy" id="1647451"/>
    <lineage>
        <taxon>Bacteria</taxon>
        <taxon>Pseudomonadati</taxon>
        <taxon>Bacteroidota</taxon>
        <taxon>Chitinophagia</taxon>
        <taxon>Chitinophagales</taxon>
        <taxon>Chitinophagaceae</taxon>
        <taxon>Chitinophaga</taxon>
    </lineage>
</organism>
<name>A0A3N4MB19_9BACT</name>
<dbReference type="OrthoDB" id="9779926at2"/>
<gene>
    <name evidence="2" type="ORF">EG028_13335</name>
</gene>
<dbReference type="Pfam" id="PF00483">
    <property type="entry name" value="NTP_transferase"/>
    <property type="match status" value="1"/>
</dbReference>
<dbReference type="Proteomes" id="UP000279089">
    <property type="component" value="Unassembled WGS sequence"/>
</dbReference>
<keyword evidence="2" id="KW-0808">Transferase</keyword>
<feature type="domain" description="Nucleotidyl transferase" evidence="1">
    <location>
        <begin position="7"/>
        <end position="180"/>
    </location>
</feature>
<accession>A0A3N4MB19</accession>
<dbReference type="EMBL" id="RMBX01000006">
    <property type="protein sequence ID" value="RPD40992.1"/>
    <property type="molecule type" value="Genomic_DNA"/>
</dbReference>
<dbReference type="RefSeq" id="WP_120516706.1">
    <property type="nucleotide sequence ID" value="NZ_QXZY01000007.1"/>
</dbReference>
<dbReference type="Gene3D" id="3.90.550.10">
    <property type="entry name" value="Spore Coat Polysaccharide Biosynthesis Protein SpsA, Chain A"/>
    <property type="match status" value="1"/>
</dbReference>
<dbReference type="AlphaFoldDB" id="A0A3N4MB19"/>
<evidence type="ECO:0000313" key="2">
    <source>
        <dbReference type="EMBL" id="RPD40992.1"/>
    </source>
</evidence>
<dbReference type="SUPFAM" id="SSF53448">
    <property type="entry name" value="Nucleotide-diphospho-sugar transferases"/>
    <property type="match status" value="1"/>
</dbReference>
<proteinExistence type="predicted"/>
<comment type="caution">
    <text evidence="2">The sequence shown here is derived from an EMBL/GenBank/DDBJ whole genome shotgun (WGS) entry which is preliminary data.</text>
</comment>